<keyword evidence="2" id="KW-1185">Reference proteome</keyword>
<dbReference type="AlphaFoldDB" id="A0A3P8D9L1"/>
<evidence type="ECO:0000313" key="2">
    <source>
        <dbReference type="Proteomes" id="UP000269396"/>
    </source>
</evidence>
<gene>
    <name evidence="1" type="ORF">SMTD_LOCUS3602</name>
</gene>
<proteinExistence type="predicted"/>
<dbReference type="Proteomes" id="UP000269396">
    <property type="component" value="Unassembled WGS sequence"/>
</dbReference>
<protein>
    <submittedName>
        <fullName evidence="1">Uncharacterized protein</fullName>
    </submittedName>
</protein>
<dbReference type="EMBL" id="UZAL01006976">
    <property type="protein sequence ID" value="VDO97228.1"/>
    <property type="molecule type" value="Genomic_DNA"/>
</dbReference>
<name>A0A3P8D9L1_9TREM</name>
<accession>A0A3P8D9L1</accession>
<evidence type="ECO:0000313" key="1">
    <source>
        <dbReference type="EMBL" id="VDO97228.1"/>
    </source>
</evidence>
<organism evidence="1 2">
    <name type="scientific">Schistosoma mattheei</name>
    <dbReference type="NCBI Taxonomy" id="31246"/>
    <lineage>
        <taxon>Eukaryota</taxon>
        <taxon>Metazoa</taxon>
        <taxon>Spiralia</taxon>
        <taxon>Lophotrochozoa</taxon>
        <taxon>Platyhelminthes</taxon>
        <taxon>Trematoda</taxon>
        <taxon>Digenea</taxon>
        <taxon>Strigeidida</taxon>
        <taxon>Schistosomatoidea</taxon>
        <taxon>Schistosomatidae</taxon>
        <taxon>Schistosoma</taxon>
    </lineage>
</organism>
<reference evidence="1 2" key="1">
    <citation type="submission" date="2018-11" db="EMBL/GenBank/DDBJ databases">
        <authorList>
            <consortium name="Pathogen Informatics"/>
        </authorList>
    </citation>
    <scope>NUCLEOTIDE SEQUENCE [LARGE SCALE GENOMIC DNA]</scope>
    <source>
        <strain>Denwood</strain>
        <strain evidence="2">Zambia</strain>
    </source>
</reference>
<sequence>MITFSLEHIGIKPNKISSFLNGYSLKGERANSFDNLLLNNICPDDGCGKGNNECCSGGNVDGLL</sequence>